<evidence type="ECO:0000256" key="6">
    <source>
        <dbReference type="ARBA" id="ARBA00022989"/>
    </source>
</evidence>
<dbReference type="GO" id="GO:0035435">
    <property type="term" value="P:phosphate ion transmembrane transport"/>
    <property type="evidence" value="ECO:0007669"/>
    <property type="project" value="InterPro"/>
</dbReference>
<name>A0A9D5QCM3_UNCW3</name>
<sequence>MTARQARNIREGSVKWIMRLVTYLIVAIVAYIILDIVIKGIPAINGEFLTGMPSKGGREGGILLPIVGTLLLIAGTIVVALPLGMASAIYLAEYARQNRFTKIIRLAIVTLAGVPSIVFGLFGLGLFVQFLRFGVSAWAGSFTLACMILPTIIVASEEALRAVPQGLREASLALGATKWQTIRKNVLPYSISGMITGSILGIGRAAGETAPILFTAAAGYMLTLPRGMGDQVMALPYHLFAVSVHFPRTEEVELMRYGTALVLITLVLSINLVAIILRIRARRKIRW</sequence>
<comment type="subcellular location">
    <subcellularLocation>
        <location evidence="1 8">Cell membrane</location>
        <topology evidence="1 8">Multi-pass membrane protein</topology>
    </subcellularLocation>
</comment>
<dbReference type="GO" id="GO:0005886">
    <property type="term" value="C:plasma membrane"/>
    <property type="evidence" value="ECO:0007669"/>
    <property type="project" value="UniProtKB-SubCell"/>
</dbReference>
<protein>
    <recommendedName>
        <fullName evidence="8">Phosphate transport system permease protein PstA</fullName>
    </recommendedName>
</protein>
<accession>A0A9D5QCM3</accession>
<feature type="transmembrane region" description="Helical" evidence="8">
    <location>
        <begin position="137"/>
        <end position="155"/>
    </location>
</feature>
<keyword evidence="4 8" id="KW-1003">Cell membrane</keyword>
<dbReference type="NCBIfam" id="TIGR00974">
    <property type="entry name" value="3a0107s02c"/>
    <property type="match status" value="1"/>
</dbReference>
<evidence type="ECO:0000256" key="5">
    <source>
        <dbReference type="ARBA" id="ARBA00022692"/>
    </source>
</evidence>
<evidence type="ECO:0000256" key="4">
    <source>
        <dbReference type="ARBA" id="ARBA00022475"/>
    </source>
</evidence>
<dbReference type="PANTHER" id="PTHR43470">
    <property type="entry name" value="PHOSPHATE TRANSPORT SYSTEM PERMEASE PROTEIN PSTA-RELATED"/>
    <property type="match status" value="1"/>
</dbReference>
<feature type="transmembrane region" description="Helical" evidence="8">
    <location>
        <begin position="62"/>
        <end position="91"/>
    </location>
</feature>
<evidence type="ECO:0000256" key="7">
    <source>
        <dbReference type="ARBA" id="ARBA00023136"/>
    </source>
</evidence>
<evidence type="ECO:0000256" key="2">
    <source>
        <dbReference type="ARBA" id="ARBA00007069"/>
    </source>
</evidence>
<feature type="transmembrane region" description="Helical" evidence="8">
    <location>
        <begin position="257"/>
        <end position="277"/>
    </location>
</feature>
<feature type="transmembrane region" description="Helical" evidence="8">
    <location>
        <begin position="20"/>
        <end position="42"/>
    </location>
</feature>
<dbReference type="SUPFAM" id="SSF161098">
    <property type="entry name" value="MetI-like"/>
    <property type="match status" value="1"/>
</dbReference>
<evidence type="ECO:0000313" key="11">
    <source>
        <dbReference type="Proteomes" id="UP000630660"/>
    </source>
</evidence>
<dbReference type="InterPro" id="IPR000515">
    <property type="entry name" value="MetI-like"/>
</dbReference>
<keyword evidence="5 8" id="KW-0812">Transmembrane</keyword>
<proteinExistence type="inferred from homology"/>
<dbReference type="Pfam" id="PF00528">
    <property type="entry name" value="BPD_transp_1"/>
    <property type="match status" value="1"/>
</dbReference>
<gene>
    <name evidence="10" type="primary">pstA</name>
    <name evidence="10" type="ORF">GF359_02870</name>
</gene>
<organism evidence="10 11">
    <name type="scientific">candidate division WOR-3 bacterium</name>
    <dbReference type="NCBI Taxonomy" id="2052148"/>
    <lineage>
        <taxon>Bacteria</taxon>
        <taxon>Bacteria division WOR-3</taxon>
    </lineage>
</organism>
<dbReference type="PANTHER" id="PTHR43470:SF3">
    <property type="entry name" value="PHOSPHATE TRANSPORT SYSTEM PERMEASE PROTEIN PSTA-RELATED"/>
    <property type="match status" value="1"/>
</dbReference>
<dbReference type="InterPro" id="IPR005672">
    <property type="entry name" value="Phosphate_PstA"/>
</dbReference>
<keyword evidence="7 8" id="KW-0472">Membrane</keyword>
<feature type="domain" description="ABC transmembrane type-1" evidence="9">
    <location>
        <begin position="66"/>
        <end position="274"/>
    </location>
</feature>
<dbReference type="EMBL" id="WJKJ01000089">
    <property type="protein sequence ID" value="MBD3364136.1"/>
    <property type="molecule type" value="Genomic_DNA"/>
</dbReference>
<dbReference type="PROSITE" id="PS50928">
    <property type="entry name" value="ABC_TM1"/>
    <property type="match status" value="1"/>
</dbReference>
<keyword evidence="6 8" id="KW-1133">Transmembrane helix</keyword>
<evidence type="ECO:0000259" key="9">
    <source>
        <dbReference type="PROSITE" id="PS50928"/>
    </source>
</evidence>
<evidence type="ECO:0000313" key="10">
    <source>
        <dbReference type="EMBL" id="MBD3364136.1"/>
    </source>
</evidence>
<comment type="caution">
    <text evidence="10">The sequence shown here is derived from an EMBL/GenBank/DDBJ whole genome shotgun (WGS) entry which is preliminary data.</text>
</comment>
<dbReference type="InterPro" id="IPR035906">
    <property type="entry name" value="MetI-like_sf"/>
</dbReference>
<evidence type="ECO:0000256" key="3">
    <source>
        <dbReference type="ARBA" id="ARBA00022448"/>
    </source>
</evidence>
<dbReference type="Gene3D" id="1.10.3720.10">
    <property type="entry name" value="MetI-like"/>
    <property type="match status" value="1"/>
</dbReference>
<dbReference type="AlphaFoldDB" id="A0A9D5QCM3"/>
<comment type="similarity">
    <text evidence="2 8">Belongs to the binding-protein-dependent transport system permease family. CysTW subfamily.</text>
</comment>
<evidence type="ECO:0000256" key="1">
    <source>
        <dbReference type="ARBA" id="ARBA00004651"/>
    </source>
</evidence>
<keyword evidence="3" id="KW-0813">Transport</keyword>
<feature type="transmembrane region" description="Helical" evidence="8">
    <location>
        <begin position="186"/>
        <end position="206"/>
    </location>
</feature>
<evidence type="ECO:0000256" key="8">
    <source>
        <dbReference type="RuleBase" id="RU363043"/>
    </source>
</evidence>
<dbReference type="CDD" id="cd06261">
    <property type="entry name" value="TM_PBP2"/>
    <property type="match status" value="1"/>
</dbReference>
<dbReference type="Proteomes" id="UP000630660">
    <property type="component" value="Unassembled WGS sequence"/>
</dbReference>
<feature type="transmembrane region" description="Helical" evidence="8">
    <location>
        <begin position="103"/>
        <end position="131"/>
    </location>
</feature>
<dbReference type="GO" id="GO:0005315">
    <property type="term" value="F:phosphate transmembrane transporter activity"/>
    <property type="evidence" value="ECO:0007669"/>
    <property type="project" value="InterPro"/>
</dbReference>
<reference evidence="10" key="1">
    <citation type="submission" date="2019-11" db="EMBL/GenBank/DDBJ databases">
        <title>Microbial mats filling the niche in hypersaline microbial mats.</title>
        <authorList>
            <person name="Wong H.L."/>
            <person name="Macleod F.I."/>
            <person name="White R.A. III"/>
            <person name="Burns B.P."/>
        </authorList>
    </citation>
    <scope>NUCLEOTIDE SEQUENCE</scope>
    <source>
        <strain evidence="10">Bin_327</strain>
    </source>
</reference>